<evidence type="ECO:0000313" key="2">
    <source>
        <dbReference type="Proteomes" id="UP001208570"/>
    </source>
</evidence>
<sequence length="141" mass="15844">LKSKASGKQQLQHYRCKIHKLWKNVLPKKRICKVRKGKIIIKLYKVLNESWEASLKKSGLDTIDDEKVDPCLETCDDEEAKRNLNADDGGETKSNIKTQDEVKSFLKADGDAESSLKSGDERGLKGLKEAILNLKSSDEAK</sequence>
<feature type="non-terminal residue" evidence="1">
    <location>
        <position position="1"/>
    </location>
</feature>
<organism evidence="1 2">
    <name type="scientific">Paralvinella palmiformis</name>
    <dbReference type="NCBI Taxonomy" id="53620"/>
    <lineage>
        <taxon>Eukaryota</taxon>
        <taxon>Metazoa</taxon>
        <taxon>Spiralia</taxon>
        <taxon>Lophotrochozoa</taxon>
        <taxon>Annelida</taxon>
        <taxon>Polychaeta</taxon>
        <taxon>Sedentaria</taxon>
        <taxon>Canalipalpata</taxon>
        <taxon>Terebellida</taxon>
        <taxon>Terebelliformia</taxon>
        <taxon>Alvinellidae</taxon>
        <taxon>Paralvinella</taxon>
    </lineage>
</organism>
<gene>
    <name evidence="1" type="ORF">LSH36_2088g00000</name>
</gene>
<comment type="caution">
    <text evidence="1">The sequence shown here is derived from an EMBL/GenBank/DDBJ whole genome shotgun (WGS) entry which is preliminary data.</text>
</comment>
<dbReference type="EMBL" id="JAODUP010002078">
    <property type="protein sequence ID" value="KAK2139050.1"/>
    <property type="molecule type" value="Genomic_DNA"/>
</dbReference>
<dbReference type="AlphaFoldDB" id="A0AAD9IRR0"/>
<dbReference type="Proteomes" id="UP001208570">
    <property type="component" value="Unassembled WGS sequence"/>
</dbReference>
<name>A0AAD9IRR0_9ANNE</name>
<keyword evidence="2" id="KW-1185">Reference proteome</keyword>
<accession>A0AAD9IRR0</accession>
<protein>
    <submittedName>
        <fullName evidence="1">Uncharacterized protein</fullName>
    </submittedName>
</protein>
<reference evidence="1" key="1">
    <citation type="journal article" date="2023" name="Mol. Biol. Evol.">
        <title>Third-Generation Sequencing Reveals the Adaptive Role of the Epigenome in Three Deep-Sea Polychaetes.</title>
        <authorList>
            <person name="Perez M."/>
            <person name="Aroh O."/>
            <person name="Sun Y."/>
            <person name="Lan Y."/>
            <person name="Juniper S.K."/>
            <person name="Young C.R."/>
            <person name="Angers B."/>
            <person name="Qian P.Y."/>
        </authorList>
    </citation>
    <scope>NUCLEOTIDE SEQUENCE</scope>
    <source>
        <strain evidence="1">P08H-3</strain>
    </source>
</reference>
<evidence type="ECO:0000313" key="1">
    <source>
        <dbReference type="EMBL" id="KAK2139050.1"/>
    </source>
</evidence>
<proteinExistence type="predicted"/>